<dbReference type="Pfam" id="PF25043">
    <property type="entry name" value="DUF7788"/>
    <property type="match status" value="2"/>
</dbReference>
<evidence type="ECO:0000256" key="1">
    <source>
        <dbReference type="SAM" id="Coils"/>
    </source>
</evidence>
<keyword evidence="6" id="KW-1185">Reference proteome</keyword>
<protein>
    <submittedName>
        <fullName evidence="5">Uncharacterized protein</fullName>
    </submittedName>
</protein>
<sequence>MDAASDPPMGLTENSAPMYFSSAISLYKKQKKTLALNSSAFVDFGYLKDLTEILYRILEGPERTRGKIKRGRKRGRKFDDSEEEDQQEEVVEKKDEEMCSVISKEEARVLRKEREIAKARKALEKYSSDSSDMKKLNSEDLSQISLAAKCCPSIDSSYDKTTLICEGIARRRVRDRLRKQVPYVLLFNCQRTKTPLFEKHDKEMFKDILEKVKSGKANIPRPGGGGVGLLPHQIIKSLDAKNENGAEVAELQWSRMVEDMSKKGKLTNCLAVTDVSASMGGFPMELSIALGLLVSELSEEPCKGKLITFSENPEIHLIQGDEINPETVFWNLRYSPSTPVVAKQTGVAMLNGFSKNLLSVFLNEGGNRPVLLMSTKELVIYDRLICDELLIFQ</sequence>
<dbReference type="AlphaFoldDB" id="A0A067F333"/>
<evidence type="ECO:0000256" key="2">
    <source>
        <dbReference type="SAM" id="MobiDB-lite"/>
    </source>
</evidence>
<feature type="compositionally biased region" description="Basic residues" evidence="2">
    <location>
        <begin position="66"/>
        <end position="76"/>
    </location>
</feature>
<keyword evidence="1" id="KW-0175">Coiled coil</keyword>
<dbReference type="Pfam" id="PF11443">
    <property type="entry name" value="DUF2828"/>
    <property type="match status" value="2"/>
</dbReference>
<evidence type="ECO:0000313" key="6">
    <source>
        <dbReference type="Proteomes" id="UP000027120"/>
    </source>
</evidence>
<feature type="domain" description="DUF7788" evidence="4">
    <location>
        <begin position="268"/>
        <end position="320"/>
    </location>
</feature>
<reference evidence="5 6" key="1">
    <citation type="submission" date="2014-04" db="EMBL/GenBank/DDBJ databases">
        <authorList>
            <consortium name="International Citrus Genome Consortium"/>
            <person name="Gmitter F."/>
            <person name="Chen C."/>
            <person name="Farmerie W."/>
            <person name="Harkins T."/>
            <person name="Desany B."/>
            <person name="Mohiuddin M."/>
            <person name="Kodira C."/>
            <person name="Borodovsky M."/>
            <person name="Lomsadze A."/>
            <person name="Burns P."/>
            <person name="Jenkins J."/>
            <person name="Prochnik S."/>
            <person name="Shu S."/>
            <person name="Chapman J."/>
            <person name="Pitluck S."/>
            <person name="Schmutz J."/>
            <person name="Rokhsar D."/>
        </authorList>
    </citation>
    <scope>NUCLEOTIDE SEQUENCE</scope>
</reference>
<feature type="domain" description="DUF2828" evidence="3">
    <location>
        <begin position="189"/>
        <end position="266"/>
    </location>
</feature>
<proteinExistence type="predicted"/>
<dbReference type="EMBL" id="KK784960">
    <property type="protein sequence ID" value="KDO57616.1"/>
    <property type="molecule type" value="Genomic_DNA"/>
</dbReference>
<organism evidence="5 6">
    <name type="scientific">Citrus sinensis</name>
    <name type="common">Sweet orange</name>
    <name type="synonym">Citrus aurantium var. sinensis</name>
    <dbReference type="NCBI Taxonomy" id="2711"/>
    <lineage>
        <taxon>Eukaryota</taxon>
        <taxon>Viridiplantae</taxon>
        <taxon>Streptophyta</taxon>
        <taxon>Embryophyta</taxon>
        <taxon>Tracheophyta</taxon>
        <taxon>Spermatophyta</taxon>
        <taxon>Magnoliopsida</taxon>
        <taxon>eudicotyledons</taxon>
        <taxon>Gunneridae</taxon>
        <taxon>Pentapetalae</taxon>
        <taxon>rosids</taxon>
        <taxon>malvids</taxon>
        <taxon>Sapindales</taxon>
        <taxon>Rutaceae</taxon>
        <taxon>Aurantioideae</taxon>
        <taxon>Citrus</taxon>
    </lineage>
</organism>
<feature type="compositionally biased region" description="Acidic residues" evidence="2">
    <location>
        <begin position="80"/>
        <end position="89"/>
    </location>
</feature>
<accession>A0A067F333</accession>
<evidence type="ECO:0000259" key="3">
    <source>
        <dbReference type="Pfam" id="PF11443"/>
    </source>
</evidence>
<gene>
    <name evidence="5" type="ORF">CISIN_1g040665mg</name>
</gene>
<evidence type="ECO:0000313" key="5">
    <source>
        <dbReference type="EMBL" id="KDO57616.1"/>
    </source>
</evidence>
<dbReference type="Proteomes" id="UP000027120">
    <property type="component" value="Unassembled WGS sequence"/>
</dbReference>
<dbReference type="PIRSF" id="PIRSF015417">
    <property type="entry name" value="T31B5_30_vWA"/>
    <property type="match status" value="1"/>
</dbReference>
<feature type="domain" description="DUF2828" evidence="3">
    <location>
        <begin position="26"/>
        <end position="179"/>
    </location>
</feature>
<feature type="domain" description="DUF7788" evidence="4">
    <location>
        <begin position="325"/>
        <end position="365"/>
    </location>
</feature>
<dbReference type="PANTHER" id="PTHR31373:SF27">
    <property type="entry name" value="TROVE DOMAIN-CONTAINING PROTEIN"/>
    <property type="match status" value="1"/>
</dbReference>
<dbReference type="PANTHER" id="PTHR31373">
    <property type="entry name" value="OS06G0652100 PROTEIN"/>
    <property type="match status" value="1"/>
</dbReference>
<dbReference type="InterPro" id="IPR011205">
    <property type="entry name" value="UCP015417_vWA"/>
</dbReference>
<feature type="coiled-coil region" evidence="1">
    <location>
        <begin position="102"/>
        <end position="129"/>
    </location>
</feature>
<feature type="region of interest" description="Disordered" evidence="2">
    <location>
        <begin position="65"/>
        <end position="89"/>
    </location>
</feature>
<dbReference type="InterPro" id="IPR056690">
    <property type="entry name" value="DUF7788"/>
</dbReference>
<evidence type="ECO:0000259" key="4">
    <source>
        <dbReference type="Pfam" id="PF25043"/>
    </source>
</evidence>
<dbReference type="InterPro" id="IPR058580">
    <property type="entry name" value="DUF2828"/>
</dbReference>
<name>A0A067F333_CITSI</name>